<reference evidence="1 2" key="1">
    <citation type="submission" date="2017-01" db="EMBL/GenBank/DDBJ databases">
        <authorList>
            <person name="Mah S.A."/>
            <person name="Swanson W.J."/>
            <person name="Moy G.W."/>
            <person name="Vacquier V.D."/>
        </authorList>
    </citation>
    <scope>NUCLEOTIDE SEQUENCE [LARGE SCALE GENOMIC DNA]</scope>
    <source>
        <strain evidence="1 2">RU36E</strain>
    </source>
</reference>
<evidence type="ECO:0000313" key="1">
    <source>
        <dbReference type="EMBL" id="SIR02796.1"/>
    </source>
</evidence>
<dbReference type="RefSeq" id="WP_076429493.1">
    <property type="nucleotide sequence ID" value="NZ_FTMP01000013.1"/>
</dbReference>
<organism evidence="1 2">
    <name type="scientific">Aquipseudomonas alcaligenes</name>
    <name type="common">Pseudomonas alcaligenes</name>
    <dbReference type="NCBI Taxonomy" id="43263"/>
    <lineage>
        <taxon>Bacteria</taxon>
        <taxon>Pseudomonadati</taxon>
        <taxon>Pseudomonadota</taxon>
        <taxon>Gammaproteobacteria</taxon>
        <taxon>Pseudomonadales</taxon>
        <taxon>Pseudomonadaceae</taxon>
        <taxon>Aquipseudomonas</taxon>
    </lineage>
</organism>
<dbReference type="Proteomes" id="UP000185841">
    <property type="component" value="Unassembled WGS sequence"/>
</dbReference>
<dbReference type="AlphaFoldDB" id="A0A1N6XK84"/>
<gene>
    <name evidence="1" type="ORF">SAMN05878282_11332</name>
</gene>
<accession>A0A1N6XK84</accession>
<name>A0A1N6XK84_AQUAC</name>
<dbReference type="EMBL" id="FTMP01000013">
    <property type="protein sequence ID" value="SIR02796.1"/>
    <property type="molecule type" value="Genomic_DNA"/>
</dbReference>
<proteinExistence type="predicted"/>
<protein>
    <submittedName>
        <fullName evidence="1">Uncharacterized protein</fullName>
    </submittedName>
</protein>
<evidence type="ECO:0000313" key="2">
    <source>
        <dbReference type="Proteomes" id="UP000185841"/>
    </source>
</evidence>
<sequence>MISSTGSRSAFARHLATLRLRVGDAAVDVRHEAFFLQANHRRWAGLRGVAALLRDAWQLLRSPMPVSCREGDEIILLVTLAGKSGWGTVARCLQHVKPGNALALVHPRLLPSDLSLGLPVLRPARPSLPGVGRALATFARVLLGQRSLLLASCLSRRVLWRESLARTLAGRRGPLVLHNDFDMMSNAAIGQGAPTVCLQHGVPTDEFFPTRADWYVVWGAGSRRAFVEGGSPVSHLVEDALGRAPELRAPEKPPAGLSLLSQAHAPILGRELPGWLRATATALLQAEPGLRILLHPQEWQPYPGVAAQACSRPPHAEFAAGATPRLVLGCCSTALFDAALAGHWVVRLVAPVDGNRSALQTLEGLPSAENVAQVLDIYQRLRTDVAFREEAARAQLAWLRESFTAETGGLARLLARLGCAVD</sequence>